<comment type="cofactor">
    <cofactor evidence="1">
        <name>heme</name>
        <dbReference type="ChEBI" id="CHEBI:30413"/>
    </cofactor>
</comment>
<dbReference type="NCBIfam" id="TIGR02968">
    <property type="entry name" value="succ_dehyd_anc"/>
    <property type="match status" value="1"/>
</dbReference>
<evidence type="ECO:0000313" key="17">
    <source>
        <dbReference type="EMBL" id="CAK8162750.1"/>
    </source>
</evidence>
<evidence type="ECO:0000256" key="10">
    <source>
        <dbReference type="ARBA" id="ARBA00022692"/>
    </source>
</evidence>
<dbReference type="Gene3D" id="1.20.1300.10">
    <property type="entry name" value="Fumarate reductase/succinate dehydrogenase, transmembrane subunit"/>
    <property type="match status" value="1"/>
</dbReference>
<keyword evidence="18" id="KW-1185">Reference proteome</keyword>
<evidence type="ECO:0000256" key="16">
    <source>
        <dbReference type="SAM" id="Phobius"/>
    </source>
</evidence>
<dbReference type="EMBL" id="CAWVOK010000014">
    <property type="protein sequence ID" value="CAK8162750.1"/>
    <property type="molecule type" value="Genomic_DNA"/>
</dbReference>
<sequence length="129" mass="14429">MKKNFQTPLYKTKGLGSGNNGVLFWLTQHLTATFILLVIPRAIYLFCWTVAKGDLKNGANLSNLIHKPLNVLILWLFLLLGLSHGAMGFGLVLEDYVEPKCIRVVFKIGFQLITAVTIIALTAMLYKIH</sequence>
<evidence type="ECO:0000256" key="3">
    <source>
        <dbReference type="ARBA" id="ARBA00004141"/>
    </source>
</evidence>
<evidence type="ECO:0000256" key="15">
    <source>
        <dbReference type="ARBA" id="ARBA00023136"/>
    </source>
</evidence>
<dbReference type="InterPro" id="IPR000701">
    <property type="entry name" value="SuccDH_FuR_B_TM-su"/>
</dbReference>
<accession>A0ABM9N7T0</accession>
<evidence type="ECO:0000256" key="12">
    <source>
        <dbReference type="ARBA" id="ARBA00022982"/>
    </source>
</evidence>
<keyword evidence="9" id="KW-0349">Heme</keyword>
<name>A0ABM9N7T0_9RICK</name>
<keyword evidence="7" id="KW-0813">Transport</keyword>
<evidence type="ECO:0000313" key="18">
    <source>
        <dbReference type="Proteomes" id="UP001314181"/>
    </source>
</evidence>
<dbReference type="SUPFAM" id="SSF81343">
    <property type="entry name" value="Fumarate reductase respiratory complex transmembrane subunits"/>
    <property type="match status" value="1"/>
</dbReference>
<comment type="caution">
    <text evidence="17">The sequence shown here is derived from an EMBL/GenBank/DDBJ whole genome shotgun (WGS) entry which is preliminary data.</text>
</comment>
<evidence type="ECO:0000256" key="11">
    <source>
        <dbReference type="ARBA" id="ARBA00022723"/>
    </source>
</evidence>
<gene>
    <name evidence="17" type="ORF">CAXC1_220044</name>
</gene>
<keyword evidence="10 16" id="KW-0812">Transmembrane</keyword>
<feature type="transmembrane region" description="Helical" evidence="16">
    <location>
        <begin position="21"/>
        <end position="51"/>
    </location>
</feature>
<dbReference type="Pfam" id="PF01127">
    <property type="entry name" value="Sdh_cyt"/>
    <property type="match status" value="1"/>
</dbReference>
<reference evidence="17 18" key="1">
    <citation type="submission" date="2024-01" db="EMBL/GenBank/DDBJ databases">
        <authorList>
            <person name="Kunselman E."/>
        </authorList>
    </citation>
    <scope>NUCLEOTIDE SEQUENCE [LARGE SCALE GENOMIC DNA]</scope>
    <source>
        <strain evidence="17">2 abalone samples</strain>
    </source>
</reference>
<keyword evidence="11" id="KW-0479">Metal-binding</keyword>
<keyword evidence="12" id="KW-0249">Electron transport</keyword>
<comment type="pathway">
    <text evidence="4">Carbohydrate metabolism; tricarboxylic acid cycle.</text>
</comment>
<feature type="transmembrane region" description="Helical" evidence="16">
    <location>
        <begin position="104"/>
        <end position="126"/>
    </location>
</feature>
<protein>
    <recommendedName>
        <fullName evidence="6">Succinate dehydrogenase hydrophobic membrane anchor subunit</fullName>
    </recommendedName>
</protein>
<evidence type="ECO:0000256" key="2">
    <source>
        <dbReference type="ARBA" id="ARBA00004050"/>
    </source>
</evidence>
<dbReference type="InterPro" id="IPR034804">
    <property type="entry name" value="SQR/QFR_C/D"/>
</dbReference>
<keyword evidence="14" id="KW-0408">Iron</keyword>
<evidence type="ECO:0000256" key="5">
    <source>
        <dbReference type="ARBA" id="ARBA00011558"/>
    </source>
</evidence>
<feature type="transmembrane region" description="Helical" evidence="16">
    <location>
        <begin position="71"/>
        <end position="92"/>
    </location>
</feature>
<comment type="function">
    <text evidence="2">Membrane-anchoring subunit of succinate dehydrogenase (SDH).</text>
</comment>
<dbReference type="InterPro" id="IPR014312">
    <property type="entry name" value="Succ_DH_anchor"/>
</dbReference>
<evidence type="ECO:0000256" key="9">
    <source>
        <dbReference type="ARBA" id="ARBA00022617"/>
    </source>
</evidence>
<keyword evidence="13 16" id="KW-1133">Transmembrane helix</keyword>
<proteinExistence type="predicted"/>
<comment type="subcellular location">
    <subcellularLocation>
        <location evidence="3">Membrane</location>
        <topology evidence="3">Multi-pass membrane protein</topology>
    </subcellularLocation>
</comment>
<keyword evidence="8" id="KW-0816">Tricarboxylic acid cycle</keyword>
<dbReference type="RefSeq" id="WP_338363795.1">
    <property type="nucleotide sequence ID" value="NZ_CAWVOK010000014.1"/>
</dbReference>
<evidence type="ECO:0000256" key="14">
    <source>
        <dbReference type="ARBA" id="ARBA00023004"/>
    </source>
</evidence>
<comment type="subunit">
    <text evidence="5">Part of an enzyme complex containing four subunits: a flavoprotein, an iron-sulfur protein, plus two membrane-anchoring proteins, SdhC and SdhD.</text>
</comment>
<dbReference type="Proteomes" id="UP001314181">
    <property type="component" value="Unassembled WGS sequence"/>
</dbReference>
<organism evidence="17 18">
    <name type="scientific">Candidatus Xenohaliotis californiensis</name>
    <dbReference type="NCBI Taxonomy" id="84677"/>
    <lineage>
        <taxon>Bacteria</taxon>
        <taxon>Pseudomonadati</taxon>
        <taxon>Pseudomonadota</taxon>
        <taxon>Alphaproteobacteria</taxon>
        <taxon>Rickettsiales</taxon>
        <taxon>Anaplasmataceae</taxon>
        <taxon>Candidatus Xenohaliotis</taxon>
    </lineage>
</organism>
<evidence type="ECO:0000256" key="13">
    <source>
        <dbReference type="ARBA" id="ARBA00022989"/>
    </source>
</evidence>
<evidence type="ECO:0000256" key="4">
    <source>
        <dbReference type="ARBA" id="ARBA00005163"/>
    </source>
</evidence>
<evidence type="ECO:0000256" key="7">
    <source>
        <dbReference type="ARBA" id="ARBA00022448"/>
    </source>
</evidence>
<keyword evidence="15 16" id="KW-0472">Membrane</keyword>
<evidence type="ECO:0000256" key="1">
    <source>
        <dbReference type="ARBA" id="ARBA00001971"/>
    </source>
</evidence>
<evidence type="ECO:0000256" key="8">
    <source>
        <dbReference type="ARBA" id="ARBA00022532"/>
    </source>
</evidence>
<evidence type="ECO:0000256" key="6">
    <source>
        <dbReference type="ARBA" id="ARBA00019425"/>
    </source>
</evidence>